<evidence type="ECO:0000256" key="1">
    <source>
        <dbReference type="SAM" id="MobiDB-lite"/>
    </source>
</evidence>
<dbReference type="InterPro" id="IPR012851">
    <property type="entry name" value="Spore_coat_CotF-like"/>
</dbReference>
<dbReference type="Pfam" id="PF07875">
    <property type="entry name" value="Coat_F"/>
    <property type="match status" value="1"/>
</dbReference>
<keyword evidence="3" id="KW-1185">Reference proteome</keyword>
<reference evidence="2 3" key="1">
    <citation type="submission" date="2021-08" db="EMBL/GenBank/DDBJ databases">
        <title>Complete genome sequence of the strain Aneurinibacillus thermoaerophilus CCM 8960.</title>
        <authorList>
            <person name="Musilova J."/>
            <person name="Kourilova X."/>
            <person name="Pernicova I."/>
            <person name="Bezdicek M."/>
            <person name="Lengerova M."/>
            <person name="Obruca S."/>
            <person name="Sedlar K."/>
        </authorList>
    </citation>
    <scope>NUCLEOTIDE SEQUENCE [LARGE SCALE GENOMIC DNA]</scope>
    <source>
        <strain evidence="2 3">CCM 8960</strain>
    </source>
</reference>
<evidence type="ECO:0000313" key="3">
    <source>
        <dbReference type="Proteomes" id="UP000826616"/>
    </source>
</evidence>
<proteinExistence type="predicted"/>
<organism evidence="2 3">
    <name type="scientific">Aneurinibacillus thermoaerophilus</name>
    <dbReference type="NCBI Taxonomy" id="143495"/>
    <lineage>
        <taxon>Bacteria</taxon>
        <taxon>Bacillati</taxon>
        <taxon>Bacillota</taxon>
        <taxon>Bacilli</taxon>
        <taxon>Bacillales</taxon>
        <taxon>Paenibacillaceae</taxon>
        <taxon>Aneurinibacillus group</taxon>
        <taxon>Aneurinibacillus</taxon>
    </lineage>
</organism>
<protein>
    <submittedName>
        <fullName evidence="2">Spore coat protein</fullName>
    </submittedName>
</protein>
<dbReference type="Proteomes" id="UP000826616">
    <property type="component" value="Chromosome"/>
</dbReference>
<accession>A0ABX8YG94</accession>
<gene>
    <name evidence="2" type="ORF">K3F53_15880</name>
</gene>
<dbReference type="EMBL" id="CP080764">
    <property type="protein sequence ID" value="QYY44669.1"/>
    <property type="molecule type" value="Genomic_DNA"/>
</dbReference>
<name>A0ABX8YG94_ANETH</name>
<evidence type="ECO:0000313" key="2">
    <source>
        <dbReference type="EMBL" id="QYY44669.1"/>
    </source>
</evidence>
<dbReference type="GeneID" id="97142862"/>
<feature type="region of interest" description="Disordered" evidence="1">
    <location>
        <begin position="1"/>
        <end position="28"/>
    </location>
</feature>
<keyword evidence="2" id="KW-0167">Capsid protein</keyword>
<sequence>MMQNNQIANPTAPLQGGQIQQSPQMTDRDRLNDILATQKYLTDNFNIAVREASHDALHRDILTCLTETHQCARDIFNLMFQQGWYKLEAEEQQKLDQTYQQFNGYTSQFPYTGQTQ</sequence>
<dbReference type="RefSeq" id="WP_091260846.1">
    <property type="nucleotide sequence ID" value="NZ_CP080764.1"/>
</dbReference>
<keyword evidence="2" id="KW-0946">Virion</keyword>